<feature type="region of interest" description="Disordered" evidence="1">
    <location>
        <begin position="791"/>
        <end position="832"/>
    </location>
</feature>
<keyword evidence="3" id="KW-1185">Reference proteome</keyword>
<evidence type="ECO:0000256" key="1">
    <source>
        <dbReference type="SAM" id="MobiDB-lite"/>
    </source>
</evidence>
<evidence type="ECO:0000313" key="2">
    <source>
        <dbReference type="EMBL" id="GLC47937.1"/>
    </source>
</evidence>
<feature type="region of interest" description="Disordered" evidence="1">
    <location>
        <begin position="322"/>
        <end position="342"/>
    </location>
</feature>
<feature type="region of interest" description="Disordered" evidence="1">
    <location>
        <begin position="254"/>
        <end position="275"/>
    </location>
</feature>
<proteinExistence type="predicted"/>
<organism evidence="2 3">
    <name type="scientific">Pleodorina starrii</name>
    <dbReference type="NCBI Taxonomy" id="330485"/>
    <lineage>
        <taxon>Eukaryota</taxon>
        <taxon>Viridiplantae</taxon>
        <taxon>Chlorophyta</taxon>
        <taxon>core chlorophytes</taxon>
        <taxon>Chlorophyceae</taxon>
        <taxon>CS clade</taxon>
        <taxon>Chlamydomonadales</taxon>
        <taxon>Volvocaceae</taxon>
        <taxon>Pleodorina</taxon>
    </lineage>
</organism>
<name>A0A9W6EWL2_9CHLO</name>
<feature type="compositionally biased region" description="Polar residues" evidence="1">
    <location>
        <begin position="795"/>
        <end position="804"/>
    </location>
</feature>
<dbReference type="AlphaFoldDB" id="A0A9W6EWL2"/>
<accession>A0A9W6EWL2</accession>
<feature type="region of interest" description="Disordered" evidence="1">
    <location>
        <begin position="602"/>
        <end position="626"/>
    </location>
</feature>
<sequence>MLMLMLLPRVLLPCLLLLLVLLLLVLLQDWSLHVTLEPLVTRDLMVQQAAAAPMIPFKAWLRAASLLMGGEKLKRKQISVYWYDSVAGKEAAAAAANVPSALVPRSAAPRIVGVWRSATIIDFDADSGMFTVKYHTDHKKLQSHLYLPITLLHFARMPPAPGTAPRNVAEGFQPLPPVILAPLAPQEQPRPPLLPAAALAQPQQQLLLPAAFGPPLPVQPPPATALAAQLLSAHVMQHMPGPSSLGLTKSTAVSPEAGLGVPPPAPHRALVGAPPASAATGQSALLSPAATAVTAAAATASAAAPVAAATTGVHWASLHDRAAGRAPAEPTGTVQQQPQPQPQAQPLIPLAAMAMAARSSLPFPGTTNFATAAAGGAAEANAAQSPRPAFGAGGIGINGVVVPSAAGATLAQATAGWQQQLCSRAAGLAGFQGAQAAAASTAASMTSATAAAAVATAIPAALEPRMDAATAASVGGAATAAATSTAAASSCNVFAAANSHPAAATPAASAALPHALTAFTEPIHLAGLPPFLLTQQHLKPARAGGAPVPDSAEAAAEAAAAAAAAAAVGTNAATAAAAAAQLATVGARTTVMAAAAAAAADTPSGAQGSVAPGSELESGVPSSATHLGAPVAQRPLLGTVTAAAAANALQTTTVAVDLYGTLMSPWTSVAAGAGAAVAGVAAAAEPAAGGPGGGGSAGATNGGGRPAGSTTGVAATTSALGRSLTPPPPVQLLGSSLADGAFLDEMLRFLSSGDHPAAAAAAPHVVATGATPSQSAPSTLTGFTAAGQDVIIPTNGGSAQSELSNRGDVAGSNNNRSRNRSFELPAPPARAPMQGSVSAAAAAAAAAAAPAFGGAPMAAASAAAAAAAAAAADRDEAAWAGVRREVRRLENLCSWTQQGRATATGAIPAMTALATTR</sequence>
<feature type="region of interest" description="Disordered" evidence="1">
    <location>
        <begin position="685"/>
        <end position="713"/>
    </location>
</feature>
<protein>
    <submittedName>
        <fullName evidence="2">Ciliary rootlet coiled-coil protein 2</fullName>
    </submittedName>
</protein>
<feature type="compositionally biased region" description="Gly residues" evidence="1">
    <location>
        <begin position="689"/>
        <end position="706"/>
    </location>
</feature>
<evidence type="ECO:0000313" key="3">
    <source>
        <dbReference type="Proteomes" id="UP001165080"/>
    </source>
</evidence>
<comment type="caution">
    <text evidence="2">The sequence shown here is derived from an EMBL/GenBank/DDBJ whole genome shotgun (WGS) entry which is preliminary data.</text>
</comment>
<dbReference type="EMBL" id="BRXU01000001">
    <property type="protein sequence ID" value="GLC47937.1"/>
    <property type="molecule type" value="Genomic_DNA"/>
</dbReference>
<gene>
    <name evidence="2" type="primary">PLEST000479</name>
    <name evidence="2" type="ORF">PLESTB_000041700</name>
</gene>
<dbReference type="Proteomes" id="UP001165080">
    <property type="component" value="Unassembled WGS sequence"/>
</dbReference>
<reference evidence="2 3" key="1">
    <citation type="journal article" date="2023" name="Commun. Biol.">
        <title>Reorganization of the ancestral sex-determining regions during the evolution of trioecy in Pleodorina starrii.</title>
        <authorList>
            <person name="Takahashi K."/>
            <person name="Suzuki S."/>
            <person name="Kawai-Toyooka H."/>
            <person name="Yamamoto K."/>
            <person name="Hamaji T."/>
            <person name="Ootsuki R."/>
            <person name="Yamaguchi H."/>
            <person name="Kawachi M."/>
            <person name="Higashiyama T."/>
            <person name="Nozaki H."/>
        </authorList>
    </citation>
    <scope>NUCLEOTIDE SEQUENCE [LARGE SCALE GENOMIC DNA]</scope>
    <source>
        <strain evidence="2 3">NIES-4479</strain>
    </source>
</reference>